<evidence type="ECO:0000313" key="6">
    <source>
        <dbReference type="EMBL" id="CZR65958.1"/>
    </source>
</evidence>
<dbReference type="InterPro" id="IPR001876">
    <property type="entry name" value="Znf_RanBP2"/>
</dbReference>
<evidence type="ECO:0000259" key="5">
    <source>
        <dbReference type="PROSITE" id="PS01358"/>
    </source>
</evidence>
<feature type="domain" description="RanBP2-type" evidence="5">
    <location>
        <begin position="28"/>
        <end position="47"/>
    </location>
</feature>
<name>A0A1L7XLR7_9HELO</name>
<keyword evidence="3" id="KW-0862">Zinc</keyword>
<dbReference type="PROSITE" id="PS01358">
    <property type="entry name" value="ZF_RANBP2_1"/>
    <property type="match status" value="1"/>
</dbReference>
<dbReference type="GO" id="GO:0008270">
    <property type="term" value="F:zinc ion binding"/>
    <property type="evidence" value="ECO:0007669"/>
    <property type="project" value="UniProtKB-KW"/>
</dbReference>
<evidence type="ECO:0000256" key="1">
    <source>
        <dbReference type="ARBA" id="ARBA00022723"/>
    </source>
</evidence>
<reference evidence="6 7" key="1">
    <citation type="submission" date="2016-03" db="EMBL/GenBank/DDBJ databases">
        <authorList>
            <person name="Ploux O."/>
        </authorList>
    </citation>
    <scope>NUCLEOTIDE SEQUENCE [LARGE SCALE GENOMIC DNA]</scope>
    <source>
        <strain evidence="6 7">UAMH 11012</strain>
    </source>
</reference>
<dbReference type="Proteomes" id="UP000184330">
    <property type="component" value="Unassembled WGS sequence"/>
</dbReference>
<keyword evidence="1" id="KW-0479">Metal-binding</keyword>
<proteinExistence type="predicted"/>
<dbReference type="EMBL" id="FJOG01000034">
    <property type="protein sequence ID" value="CZR65958.1"/>
    <property type="molecule type" value="Genomic_DNA"/>
</dbReference>
<gene>
    <name evidence="6" type="ORF">PAC_15858</name>
</gene>
<evidence type="ECO:0000256" key="3">
    <source>
        <dbReference type="ARBA" id="ARBA00022833"/>
    </source>
</evidence>
<organism evidence="6 7">
    <name type="scientific">Phialocephala subalpina</name>
    <dbReference type="NCBI Taxonomy" id="576137"/>
    <lineage>
        <taxon>Eukaryota</taxon>
        <taxon>Fungi</taxon>
        <taxon>Dikarya</taxon>
        <taxon>Ascomycota</taxon>
        <taxon>Pezizomycotina</taxon>
        <taxon>Leotiomycetes</taxon>
        <taxon>Helotiales</taxon>
        <taxon>Mollisiaceae</taxon>
        <taxon>Phialocephala</taxon>
        <taxon>Phialocephala fortinii species complex</taxon>
    </lineage>
</organism>
<feature type="compositionally biased region" description="Acidic residues" evidence="4">
    <location>
        <begin position="183"/>
        <end position="192"/>
    </location>
</feature>
<accession>A0A1L7XLR7</accession>
<sequence length="209" mass="24127">MNRCKRCGKEKSGGIALFPHKEPTPYVWKCCKCYEKNTTEDVDCDGCPHERCKGCRDADAESETQSLSDIDSIAESTEDSREPDPRDMLGWFCNRTKKVRECRWLNYEPELTARDVERSGKDYRGKYEPPTVYDWECCKCLHDNMPDDDKECELCPHVKCDTCRQHPLGQDEDGDNDRASEYGDIDEEEDENEGKAEVEKAVPNVYEVD</sequence>
<keyword evidence="7" id="KW-1185">Reference proteome</keyword>
<protein>
    <recommendedName>
        <fullName evidence="5">RanBP2-type domain-containing protein</fullName>
    </recommendedName>
</protein>
<evidence type="ECO:0000313" key="7">
    <source>
        <dbReference type="Proteomes" id="UP000184330"/>
    </source>
</evidence>
<evidence type="ECO:0000256" key="4">
    <source>
        <dbReference type="SAM" id="MobiDB-lite"/>
    </source>
</evidence>
<evidence type="ECO:0000256" key="2">
    <source>
        <dbReference type="ARBA" id="ARBA00022771"/>
    </source>
</evidence>
<keyword evidence="2" id="KW-0863">Zinc-finger</keyword>
<dbReference type="AlphaFoldDB" id="A0A1L7XLR7"/>
<feature type="region of interest" description="Disordered" evidence="4">
    <location>
        <begin position="165"/>
        <end position="209"/>
    </location>
</feature>